<evidence type="ECO:0000313" key="2">
    <source>
        <dbReference type="Proteomes" id="UP000789375"/>
    </source>
</evidence>
<gene>
    <name evidence="1" type="ORF">FMOSSE_LOCUS11695</name>
</gene>
<dbReference type="AlphaFoldDB" id="A0A9N9DWD5"/>
<reference evidence="1" key="1">
    <citation type="submission" date="2021-06" db="EMBL/GenBank/DDBJ databases">
        <authorList>
            <person name="Kallberg Y."/>
            <person name="Tangrot J."/>
            <person name="Rosling A."/>
        </authorList>
    </citation>
    <scope>NUCLEOTIDE SEQUENCE</scope>
    <source>
        <strain evidence="1">87-6 pot B 2015</strain>
    </source>
</reference>
<comment type="caution">
    <text evidence="1">The sequence shown here is derived from an EMBL/GenBank/DDBJ whole genome shotgun (WGS) entry which is preliminary data.</text>
</comment>
<protein>
    <submittedName>
        <fullName evidence="1">6991_t:CDS:1</fullName>
    </submittedName>
</protein>
<dbReference type="EMBL" id="CAJVPP010004813">
    <property type="protein sequence ID" value="CAG8655798.1"/>
    <property type="molecule type" value="Genomic_DNA"/>
</dbReference>
<dbReference type="Proteomes" id="UP000789375">
    <property type="component" value="Unassembled WGS sequence"/>
</dbReference>
<accession>A0A9N9DWD5</accession>
<keyword evidence="2" id="KW-1185">Reference proteome</keyword>
<sequence length="90" mass="10100">DNETSETRSFSSQIAYLFCEKAKVVLYINSLSTYLTVQVKDIFPFTSLSHVYNSISIEPQNIPSCASLNLLHLGNPSKVSDFQRLVLQSL</sequence>
<evidence type="ECO:0000313" key="1">
    <source>
        <dbReference type="EMBL" id="CAG8655798.1"/>
    </source>
</evidence>
<feature type="non-terminal residue" evidence="1">
    <location>
        <position position="1"/>
    </location>
</feature>
<organism evidence="1 2">
    <name type="scientific">Funneliformis mosseae</name>
    <name type="common">Endomycorrhizal fungus</name>
    <name type="synonym">Glomus mosseae</name>
    <dbReference type="NCBI Taxonomy" id="27381"/>
    <lineage>
        <taxon>Eukaryota</taxon>
        <taxon>Fungi</taxon>
        <taxon>Fungi incertae sedis</taxon>
        <taxon>Mucoromycota</taxon>
        <taxon>Glomeromycotina</taxon>
        <taxon>Glomeromycetes</taxon>
        <taxon>Glomerales</taxon>
        <taxon>Glomeraceae</taxon>
        <taxon>Funneliformis</taxon>
    </lineage>
</organism>
<proteinExistence type="predicted"/>
<name>A0A9N9DWD5_FUNMO</name>